<comment type="subcellular location">
    <subcellularLocation>
        <location evidence="1">Secreted</location>
    </subcellularLocation>
</comment>
<dbReference type="SUPFAM" id="SSF47266">
    <property type="entry name" value="4-helical cytokines"/>
    <property type="match status" value="1"/>
</dbReference>
<comment type="similarity">
    <text evidence="2">Belongs to the IL-6 superfamily.</text>
</comment>
<dbReference type="Gene3D" id="1.20.1250.10">
    <property type="match status" value="1"/>
</dbReference>
<dbReference type="PANTHER" id="PTHR21353:SF8">
    <property type="entry name" value="CARDIOTROPHIN-2"/>
    <property type="match status" value="1"/>
</dbReference>
<protein>
    <recommendedName>
        <fullName evidence="8">Ciliary neurotrophic factor</fullName>
    </recommendedName>
</protein>
<feature type="non-terminal residue" evidence="6">
    <location>
        <position position="1"/>
    </location>
</feature>
<evidence type="ECO:0000256" key="5">
    <source>
        <dbReference type="SAM" id="Coils"/>
    </source>
</evidence>
<accession>A0A401QD20</accession>
<organism evidence="6 7">
    <name type="scientific">Scyliorhinus torazame</name>
    <name type="common">Cloudy catshark</name>
    <name type="synonym">Catulus torazame</name>
    <dbReference type="NCBI Taxonomy" id="75743"/>
    <lineage>
        <taxon>Eukaryota</taxon>
        <taxon>Metazoa</taxon>
        <taxon>Chordata</taxon>
        <taxon>Craniata</taxon>
        <taxon>Vertebrata</taxon>
        <taxon>Chondrichthyes</taxon>
        <taxon>Elasmobranchii</taxon>
        <taxon>Galeomorphii</taxon>
        <taxon>Galeoidea</taxon>
        <taxon>Carcharhiniformes</taxon>
        <taxon>Scyliorhinidae</taxon>
        <taxon>Scyliorhinus</taxon>
    </lineage>
</organism>
<keyword evidence="5" id="KW-0175">Coiled coil</keyword>
<keyword evidence="4" id="KW-0964">Secreted</keyword>
<reference evidence="6 7" key="1">
    <citation type="journal article" date="2018" name="Nat. Ecol. Evol.">
        <title>Shark genomes provide insights into elasmobranch evolution and the origin of vertebrates.</title>
        <authorList>
            <person name="Hara Y"/>
            <person name="Yamaguchi K"/>
            <person name="Onimaru K"/>
            <person name="Kadota M"/>
            <person name="Koyanagi M"/>
            <person name="Keeley SD"/>
            <person name="Tatsumi K"/>
            <person name="Tanaka K"/>
            <person name="Motone F"/>
            <person name="Kageyama Y"/>
            <person name="Nozu R"/>
            <person name="Adachi N"/>
            <person name="Nishimura O"/>
            <person name="Nakagawa R"/>
            <person name="Tanegashima C"/>
            <person name="Kiyatake I"/>
            <person name="Matsumoto R"/>
            <person name="Murakumo K"/>
            <person name="Nishida K"/>
            <person name="Terakita A"/>
            <person name="Kuratani S"/>
            <person name="Sato K"/>
            <person name="Hyodo S Kuraku.S."/>
        </authorList>
    </citation>
    <scope>NUCLEOTIDE SEQUENCE [LARGE SCALE GENOMIC DNA]</scope>
</reference>
<evidence type="ECO:0000313" key="7">
    <source>
        <dbReference type="Proteomes" id="UP000288216"/>
    </source>
</evidence>
<dbReference type="PANTHER" id="PTHR21353">
    <property type="match status" value="1"/>
</dbReference>
<dbReference type="InterPro" id="IPR009079">
    <property type="entry name" value="4_helix_cytokine-like_core"/>
</dbReference>
<sequence length="155" mass="18118">LSNQGTPFNGSLFSAEQLQLGGLPKASIPYRAWRSKTDEERLLENYQAYSVFQEYFQLVLDDQRDLSPDKTALLHLLDELRDDLAQLLKQLSSALDVFRLPRPLPLEDPLSSLDQQSSPFQRRLRGYLVFKEYRLWLLRTQRSFTLLRSQSREAQ</sequence>
<dbReference type="GO" id="GO:0007166">
    <property type="term" value="P:cell surface receptor signaling pathway"/>
    <property type="evidence" value="ECO:0007669"/>
    <property type="project" value="TreeGrafter"/>
</dbReference>
<evidence type="ECO:0000256" key="4">
    <source>
        <dbReference type="ARBA" id="ARBA00022525"/>
    </source>
</evidence>
<feature type="coiled-coil region" evidence="5">
    <location>
        <begin position="70"/>
        <end position="97"/>
    </location>
</feature>
<dbReference type="Pfam" id="PF06875">
    <property type="entry name" value="PRF"/>
    <property type="match status" value="1"/>
</dbReference>
<evidence type="ECO:0000256" key="2">
    <source>
        <dbReference type="ARBA" id="ARBA00007432"/>
    </source>
</evidence>
<dbReference type="InterPro" id="IPR010681">
    <property type="entry name" value="PRF/CT"/>
</dbReference>
<gene>
    <name evidence="6" type="ORF">scyTo_0024058</name>
</gene>
<evidence type="ECO:0000256" key="3">
    <source>
        <dbReference type="ARBA" id="ARBA00022514"/>
    </source>
</evidence>
<dbReference type="GO" id="GO:0005125">
    <property type="term" value="F:cytokine activity"/>
    <property type="evidence" value="ECO:0007669"/>
    <property type="project" value="UniProtKB-KW"/>
</dbReference>
<evidence type="ECO:0008006" key="8">
    <source>
        <dbReference type="Google" id="ProtNLM"/>
    </source>
</evidence>
<keyword evidence="7" id="KW-1185">Reference proteome</keyword>
<dbReference type="OrthoDB" id="9948731at2759"/>
<evidence type="ECO:0000256" key="1">
    <source>
        <dbReference type="ARBA" id="ARBA00004613"/>
    </source>
</evidence>
<evidence type="ECO:0000313" key="6">
    <source>
        <dbReference type="EMBL" id="GCB83263.1"/>
    </source>
</evidence>
<dbReference type="AlphaFoldDB" id="A0A401QD20"/>
<dbReference type="EMBL" id="BFAA01038470">
    <property type="protein sequence ID" value="GCB83263.1"/>
    <property type="molecule type" value="Genomic_DNA"/>
</dbReference>
<name>A0A401QD20_SCYTO</name>
<dbReference type="GO" id="GO:0005615">
    <property type="term" value="C:extracellular space"/>
    <property type="evidence" value="ECO:0007669"/>
    <property type="project" value="UniProtKB-KW"/>
</dbReference>
<dbReference type="Proteomes" id="UP000288216">
    <property type="component" value="Unassembled WGS sequence"/>
</dbReference>
<comment type="caution">
    <text evidence="6">The sequence shown here is derived from an EMBL/GenBank/DDBJ whole genome shotgun (WGS) entry which is preliminary data.</text>
</comment>
<dbReference type="OMA" id="TAFFKTW"/>
<keyword evidence="3" id="KW-0202">Cytokine</keyword>
<proteinExistence type="inferred from homology"/>
<dbReference type="STRING" id="75743.A0A401QD20"/>